<protein>
    <recommendedName>
        <fullName evidence="2">Senescence domain-containing protein</fullName>
    </recommendedName>
</protein>
<dbReference type="Proteomes" id="UP001465976">
    <property type="component" value="Unassembled WGS sequence"/>
</dbReference>
<sequence>MTSITHDAFLLLNLPNCTLKTPTASQTGTLGLECVTLPPSAQATFDRDVFLVLRLNNQEFPLHPARTVSVSQNPNGERVYVCHGTETDPLVITLVFSESLYTEGPMAEDIETFDSVLGQYLNLDVNTPSPPSTPPKKDEDLRGRLLLRDEDTGEIVGELDRKVVVREDPVLSERGHENDPVVIEIPEDATTTPPETAIEAFAISVPPDEQNWMTKSATLVSQGITGGTNLLVRVITSASSYYIARSTPSTSTPASPVIDKSNPSYISEKSSPNAQQQQPAGQQPPSRAVMFLTSERTRKGLTKVHAVSGQAATLSSKTIAFIDDVISRAVGGGSKGKGKPDLPARRGLAAAFSSTSSSSSSLAPPPYSSNPNLSVNPDAKPPLPPRAPSPTPSPVGGAAPPLPPRKLGTKARIVLSADLILSTIEESTKKIINISADRADAMIRHKHGEQVAESSKAMAGTARNIGLVYVDLQGIGRKAIVKRVAKTYVKTRVKQHREARKEGKQ</sequence>
<dbReference type="InterPro" id="IPR009686">
    <property type="entry name" value="Senescence/spartin_C"/>
</dbReference>
<feature type="compositionally biased region" description="Pro residues" evidence="1">
    <location>
        <begin position="379"/>
        <end position="393"/>
    </location>
</feature>
<dbReference type="EMBL" id="JBAHYK010000448">
    <property type="protein sequence ID" value="KAL0573898.1"/>
    <property type="molecule type" value="Genomic_DNA"/>
</dbReference>
<feature type="region of interest" description="Disordered" evidence="1">
    <location>
        <begin position="245"/>
        <end position="286"/>
    </location>
</feature>
<organism evidence="3 4">
    <name type="scientific">Marasmius crinis-equi</name>
    <dbReference type="NCBI Taxonomy" id="585013"/>
    <lineage>
        <taxon>Eukaryota</taxon>
        <taxon>Fungi</taxon>
        <taxon>Dikarya</taxon>
        <taxon>Basidiomycota</taxon>
        <taxon>Agaricomycotina</taxon>
        <taxon>Agaricomycetes</taxon>
        <taxon>Agaricomycetidae</taxon>
        <taxon>Agaricales</taxon>
        <taxon>Marasmiineae</taxon>
        <taxon>Marasmiaceae</taxon>
        <taxon>Marasmius</taxon>
    </lineage>
</organism>
<feature type="region of interest" description="Disordered" evidence="1">
    <location>
        <begin position="354"/>
        <end position="404"/>
    </location>
</feature>
<name>A0ABR3FEY3_9AGAR</name>
<evidence type="ECO:0000256" key="1">
    <source>
        <dbReference type="SAM" id="MobiDB-lite"/>
    </source>
</evidence>
<dbReference type="Pfam" id="PF06911">
    <property type="entry name" value="Senescence"/>
    <property type="match status" value="1"/>
</dbReference>
<evidence type="ECO:0000313" key="4">
    <source>
        <dbReference type="Proteomes" id="UP001465976"/>
    </source>
</evidence>
<keyword evidence="4" id="KW-1185">Reference proteome</keyword>
<gene>
    <name evidence="3" type="ORF">V5O48_008046</name>
</gene>
<feature type="compositionally biased region" description="Low complexity" evidence="1">
    <location>
        <begin position="246"/>
        <end position="256"/>
    </location>
</feature>
<comment type="caution">
    <text evidence="3">The sequence shown here is derived from an EMBL/GenBank/DDBJ whole genome shotgun (WGS) entry which is preliminary data.</text>
</comment>
<proteinExistence type="predicted"/>
<feature type="domain" description="Senescence" evidence="2">
    <location>
        <begin position="211"/>
        <end position="486"/>
    </location>
</feature>
<accession>A0ABR3FEY3</accession>
<feature type="compositionally biased region" description="Low complexity" evidence="1">
    <location>
        <begin position="369"/>
        <end position="378"/>
    </location>
</feature>
<dbReference type="PANTHER" id="PTHR21068">
    <property type="entry name" value="SPARTIN"/>
    <property type="match status" value="1"/>
</dbReference>
<dbReference type="PANTHER" id="PTHR21068:SF43">
    <property type="entry name" value="SPARTIN"/>
    <property type="match status" value="1"/>
</dbReference>
<feature type="compositionally biased region" description="Low complexity" evidence="1">
    <location>
        <begin position="270"/>
        <end position="286"/>
    </location>
</feature>
<dbReference type="InterPro" id="IPR045036">
    <property type="entry name" value="Spartin-like"/>
</dbReference>
<evidence type="ECO:0000259" key="2">
    <source>
        <dbReference type="Pfam" id="PF06911"/>
    </source>
</evidence>
<reference evidence="3 4" key="1">
    <citation type="submission" date="2024-02" db="EMBL/GenBank/DDBJ databases">
        <title>A draft genome for the cacao thread blight pathogen Marasmius crinis-equi.</title>
        <authorList>
            <person name="Cohen S.P."/>
            <person name="Baruah I.K."/>
            <person name="Amoako-Attah I."/>
            <person name="Bukari Y."/>
            <person name="Meinhardt L.W."/>
            <person name="Bailey B.A."/>
        </authorList>
    </citation>
    <scope>NUCLEOTIDE SEQUENCE [LARGE SCALE GENOMIC DNA]</scope>
    <source>
        <strain evidence="3 4">GH-76</strain>
    </source>
</reference>
<evidence type="ECO:0000313" key="3">
    <source>
        <dbReference type="EMBL" id="KAL0573898.1"/>
    </source>
</evidence>